<comment type="caution">
    <text evidence="3">The sequence shown here is derived from an EMBL/GenBank/DDBJ whole genome shotgun (WGS) entry which is preliminary data.</text>
</comment>
<feature type="domain" description="CxxC-x17-CxxC" evidence="2">
    <location>
        <begin position="39"/>
        <end position="74"/>
    </location>
</feature>
<evidence type="ECO:0000259" key="2">
    <source>
        <dbReference type="Pfam" id="PF23477"/>
    </source>
</evidence>
<feature type="region of interest" description="Disordered" evidence="1">
    <location>
        <begin position="147"/>
        <end position="167"/>
    </location>
</feature>
<evidence type="ECO:0000256" key="1">
    <source>
        <dbReference type="SAM" id="MobiDB-lite"/>
    </source>
</evidence>
<protein>
    <recommendedName>
        <fullName evidence="2">CxxC-x17-CxxC domain-containing protein</fullName>
    </recommendedName>
</protein>
<feature type="compositionally biased region" description="Basic and acidic residues" evidence="1">
    <location>
        <begin position="1"/>
        <end position="20"/>
    </location>
</feature>
<dbReference type="Pfam" id="PF23477">
    <property type="entry name" value="zf_Tbcl_2"/>
    <property type="match status" value="1"/>
</dbReference>
<feature type="compositionally biased region" description="Basic and acidic residues" evidence="1">
    <location>
        <begin position="30"/>
        <end position="39"/>
    </location>
</feature>
<organism evidence="3 4">
    <name type="scientific">Candidatus Magasanikbacteria bacterium RIFCSPLOWO2_12_FULL_43_12</name>
    <dbReference type="NCBI Taxonomy" id="1798692"/>
    <lineage>
        <taxon>Bacteria</taxon>
        <taxon>Candidatus Magasanikiibacteriota</taxon>
    </lineage>
</organism>
<dbReference type="AlphaFoldDB" id="A0A1F6MQU4"/>
<dbReference type="STRING" id="1798692.A3G00_01910"/>
<feature type="compositionally biased region" description="Basic and acidic residues" evidence="1">
    <location>
        <begin position="147"/>
        <end position="158"/>
    </location>
</feature>
<feature type="region of interest" description="Disordered" evidence="1">
    <location>
        <begin position="1"/>
        <end position="43"/>
    </location>
</feature>
<accession>A0A1F6MQU4</accession>
<dbReference type="InterPro" id="IPR026363">
    <property type="entry name" value="CxxC-x17-CxxC_dom"/>
</dbReference>
<evidence type="ECO:0000313" key="3">
    <source>
        <dbReference type="EMBL" id="OGH74026.1"/>
    </source>
</evidence>
<feature type="region of interest" description="Disordered" evidence="1">
    <location>
        <begin position="82"/>
        <end position="110"/>
    </location>
</feature>
<name>A0A1F6MQU4_9BACT</name>
<gene>
    <name evidence="3" type="ORF">A3G00_01910</name>
</gene>
<reference evidence="3 4" key="1">
    <citation type="journal article" date="2016" name="Nat. Commun.">
        <title>Thousands of microbial genomes shed light on interconnected biogeochemical processes in an aquifer system.</title>
        <authorList>
            <person name="Anantharaman K."/>
            <person name="Brown C.T."/>
            <person name="Hug L.A."/>
            <person name="Sharon I."/>
            <person name="Castelle C.J."/>
            <person name="Probst A.J."/>
            <person name="Thomas B.C."/>
            <person name="Singh A."/>
            <person name="Wilkins M.J."/>
            <person name="Karaoz U."/>
            <person name="Brodie E.L."/>
            <person name="Williams K.H."/>
            <person name="Hubbard S.S."/>
            <person name="Banfield J.F."/>
        </authorList>
    </citation>
    <scope>NUCLEOTIDE SEQUENCE [LARGE SCALE GENOMIC DNA]</scope>
</reference>
<evidence type="ECO:0000313" key="4">
    <source>
        <dbReference type="Proteomes" id="UP000178347"/>
    </source>
</evidence>
<dbReference type="Proteomes" id="UP000178347">
    <property type="component" value="Unassembled WGS sequence"/>
</dbReference>
<dbReference type="NCBIfam" id="TIGR04272">
    <property type="entry name" value="cxxc_cxxc_Mbark"/>
    <property type="match status" value="1"/>
</dbReference>
<sequence>MGHFNKFDKGRGGFDRDRGNRGGGFGGGRGFDRRDDGPKQMHHATCSECGQDCEVPFRPTGDRPVFCSNCFKSKGAPVRSFAPKSFGGGDRSGGFSSATSADRGGNAGGGVSKAQIDLLNVKLDKILSLLTGAKVEAPKVEAVEVKSKKEIVKKEKTSAKKSKGKKK</sequence>
<proteinExistence type="predicted"/>
<dbReference type="EMBL" id="MFQN01000031">
    <property type="protein sequence ID" value="OGH74026.1"/>
    <property type="molecule type" value="Genomic_DNA"/>
</dbReference>